<dbReference type="GO" id="GO:0003676">
    <property type="term" value="F:nucleic acid binding"/>
    <property type="evidence" value="ECO:0007669"/>
    <property type="project" value="InterPro"/>
</dbReference>
<feature type="region of interest" description="Disordered" evidence="3">
    <location>
        <begin position="348"/>
        <end position="369"/>
    </location>
</feature>
<feature type="compositionally biased region" description="Low complexity" evidence="3">
    <location>
        <begin position="186"/>
        <end position="201"/>
    </location>
</feature>
<feature type="compositionally biased region" description="Basic and acidic residues" evidence="3">
    <location>
        <begin position="354"/>
        <end position="369"/>
    </location>
</feature>
<accession>A0A6L2N5S7</accession>
<dbReference type="Pfam" id="PF07727">
    <property type="entry name" value="RVT_2"/>
    <property type="match status" value="1"/>
</dbReference>
<dbReference type="InterPro" id="IPR025724">
    <property type="entry name" value="GAG-pre-integrase_dom"/>
</dbReference>
<evidence type="ECO:0000256" key="3">
    <source>
        <dbReference type="SAM" id="MobiDB-lite"/>
    </source>
</evidence>
<keyword evidence="2" id="KW-0378">Hydrolase</keyword>
<evidence type="ECO:0000313" key="5">
    <source>
        <dbReference type="EMBL" id="GEU81503.1"/>
    </source>
</evidence>
<dbReference type="EMBL" id="BKCJ010008295">
    <property type="protein sequence ID" value="GEU81503.1"/>
    <property type="molecule type" value="Genomic_DNA"/>
</dbReference>
<feature type="compositionally biased region" description="Basic and acidic residues" evidence="3">
    <location>
        <begin position="252"/>
        <end position="267"/>
    </location>
</feature>
<dbReference type="GO" id="GO:0046872">
    <property type="term" value="F:metal ion binding"/>
    <property type="evidence" value="ECO:0007669"/>
    <property type="project" value="UniProtKB-KW"/>
</dbReference>
<dbReference type="GO" id="GO:0015074">
    <property type="term" value="P:DNA integration"/>
    <property type="evidence" value="ECO:0007669"/>
    <property type="project" value="InterPro"/>
</dbReference>
<dbReference type="InterPro" id="IPR039537">
    <property type="entry name" value="Retrotran_Ty1/copia-like"/>
</dbReference>
<feature type="region of interest" description="Disordered" evidence="3">
    <location>
        <begin position="232"/>
        <end position="269"/>
    </location>
</feature>
<dbReference type="InterPro" id="IPR012337">
    <property type="entry name" value="RNaseH-like_sf"/>
</dbReference>
<evidence type="ECO:0000256" key="1">
    <source>
        <dbReference type="ARBA" id="ARBA00022723"/>
    </source>
</evidence>
<feature type="compositionally biased region" description="Low complexity" evidence="3">
    <location>
        <begin position="720"/>
        <end position="733"/>
    </location>
</feature>
<feature type="region of interest" description="Disordered" evidence="3">
    <location>
        <begin position="185"/>
        <end position="204"/>
    </location>
</feature>
<keyword evidence="1" id="KW-0479">Metal-binding</keyword>
<name>A0A6L2N5S7_TANCI</name>
<dbReference type="Pfam" id="PF13976">
    <property type="entry name" value="gag_pre-integrs"/>
    <property type="match status" value="1"/>
</dbReference>
<dbReference type="CDD" id="cd09272">
    <property type="entry name" value="RNase_HI_RT_Ty1"/>
    <property type="match status" value="1"/>
</dbReference>
<organism evidence="5">
    <name type="scientific">Tanacetum cinerariifolium</name>
    <name type="common">Dalmatian daisy</name>
    <name type="synonym">Chrysanthemum cinerariifolium</name>
    <dbReference type="NCBI Taxonomy" id="118510"/>
    <lineage>
        <taxon>Eukaryota</taxon>
        <taxon>Viridiplantae</taxon>
        <taxon>Streptophyta</taxon>
        <taxon>Embryophyta</taxon>
        <taxon>Tracheophyta</taxon>
        <taxon>Spermatophyta</taxon>
        <taxon>Magnoliopsida</taxon>
        <taxon>eudicotyledons</taxon>
        <taxon>Gunneridae</taxon>
        <taxon>Pentapetalae</taxon>
        <taxon>asterids</taxon>
        <taxon>campanulids</taxon>
        <taxon>Asterales</taxon>
        <taxon>Asteraceae</taxon>
        <taxon>Asteroideae</taxon>
        <taxon>Anthemideae</taxon>
        <taxon>Anthemidinae</taxon>
        <taxon>Tanacetum</taxon>
    </lineage>
</organism>
<dbReference type="Gene3D" id="3.30.420.10">
    <property type="entry name" value="Ribonuclease H-like superfamily/Ribonuclease H"/>
    <property type="match status" value="1"/>
</dbReference>
<protein>
    <recommendedName>
        <fullName evidence="4">Integrase catalytic domain-containing protein</fullName>
    </recommendedName>
</protein>
<evidence type="ECO:0000259" key="4">
    <source>
        <dbReference type="PROSITE" id="PS50994"/>
    </source>
</evidence>
<dbReference type="GO" id="GO:0016787">
    <property type="term" value="F:hydrolase activity"/>
    <property type="evidence" value="ECO:0007669"/>
    <property type="project" value="UniProtKB-KW"/>
</dbReference>
<dbReference type="PROSITE" id="PS50994">
    <property type="entry name" value="INTEGRASE"/>
    <property type="match status" value="1"/>
</dbReference>
<feature type="region of interest" description="Disordered" evidence="3">
    <location>
        <begin position="1068"/>
        <end position="1113"/>
    </location>
</feature>
<dbReference type="SUPFAM" id="SSF53098">
    <property type="entry name" value="Ribonuclease H-like"/>
    <property type="match status" value="1"/>
</dbReference>
<evidence type="ECO:0000256" key="2">
    <source>
        <dbReference type="ARBA" id="ARBA00022801"/>
    </source>
</evidence>
<dbReference type="InterPro" id="IPR013103">
    <property type="entry name" value="RVT_2"/>
</dbReference>
<dbReference type="AlphaFoldDB" id="A0A6L2N5S7"/>
<comment type="caution">
    <text evidence="5">The sequence shown here is derived from an EMBL/GenBank/DDBJ whole genome shotgun (WGS) entry which is preliminary data.</text>
</comment>
<sequence length="1148" mass="129374">MELETTQTSTTAKLHMLKQGDYEMRRLKIEQYFQVQDYALWDVIESGNSFVPVTQTATVEDGTITTTISSPVTAEEKNKKKNDVKARSMLLMALPNEHVMTFNQYMDAKSLSAAIETRFGGNEATKKIQKTLLKQMYENFSATSTKSLDYIFNRLQKIRNKSDLDTMSIDDLYNNFKIVEQKVKGNASSNSSSQNMAFVSSPSTNSTNDVYTAYGLSTASTQSSNASIKISTTSSQTSTANLSDATVGPRNQDSRNRYQDSSRRTVNVEETPPKAMVAIDGLGFDWSHMAKDEAPINMARSQITDNSKKGLGYESYHAVPPPPTGLFLPLKTDLSYSGLEEFKQPHFESYGPKSCEKESKNVSKDIPNEPKEYHDAHLVKDRVSDNKDYSGVSPVVVEKKTDVPTIAKVKVIRPKQQEKPVRKTVRYAEMYRSQGPIGNQRNWNDLKSQQLGKDMLPLGEELMVAELLVNELLKLVLLKVLRRNNMYNVDMKNIVPKESLTCLVVKATLDESMLWHMRLGHINFKNINKLVKDKLVRATKNENTCILKKFITEIENLVDKKVKVIRCDNETKFKNSVMNDFCAMKDIRWEFSVAKTPQQNGVAERRNITLIEAARTMVLVVMPHNKTPYDLFRGRTPALRFMRPFGCHVTILNTLDHLGRRVEENLHVRFLEDKPIIAGAGPKWLFDIDMLTKLMNYVSVIAGTNSDDFADGSPLFDSSPKISDDVGSSSSSDAGKKHDEVLDKERKTHEDLNTCLFACFLSQIEPIRVAKPLSDPAWVEAMNKKDKRGIVIKNKTRLVAQGYTQEEGIDYDEVFSLVARIKAIRMFLAYASFMGFMVYKMDVKSALYMEGLKRSQDKYVTKVLRKFNLSDVKSSNTPVDTENTLVKDADGADVDVHLYRSMIGLFMYLIASRPDIIDSPFELVVYTDSDYAGDSLDMKSTTRGCQFLGSRLISWQCKKQIVVATSISEAKYERMIADLDADEGVALVDETQGRNDQDMFDTSISDDEEVVAEKEVSTADPVPTTGEVVTTVDVEVSADAITFQISMDEITLTKALIDIKTSKPKVKGIVMKEPSETPTQTLKDTSQQSSKAKDKGKAKMTEPEKPLKRKDQIMINKEIARNLEARLQAELEEEDILAKGRKRQHNFD</sequence>
<feature type="domain" description="Integrase catalytic" evidence="4">
    <location>
        <begin position="492"/>
        <end position="612"/>
    </location>
</feature>
<dbReference type="PANTHER" id="PTHR42648:SF32">
    <property type="entry name" value="RIBONUCLEASE H-LIKE DOMAIN, GAG-PRE-INTEGRASE DOMAIN PROTEIN-RELATED"/>
    <property type="match status" value="1"/>
</dbReference>
<feature type="compositionally biased region" description="Polar residues" evidence="3">
    <location>
        <begin position="1076"/>
        <end position="1090"/>
    </location>
</feature>
<dbReference type="InterPro" id="IPR036397">
    <property type="entry name" value="RNaseH_sf"/>
</dbReference>
<dbReference type="PANTHER" id="PTHR42648">
    <property type="entry name" value="TRANSPOSASE, PUTATIVE-RELATED"/>
    <property type="match status" value="1"/>
</dbReference>
<feature type="compositionally biased region" description="Basic and acidic residues" evidence="3">
    <location>
        <begin position="1091"/>
        <end position="1113"/>
    </location>
</feature>
<reference evidence="5" key="1">
    <citation type="journal article" date="2019" name="Sci. Rep.">
        <title>Draft genome of Tanacetum cinerariifolium, the natural source of mosquito coil.</title>
        <authorList>
            <person name="Yamashiro T."/>
            <person name="Shiraishi A."/>
            <person name="Satake H."/>
            <person name="Nakayama K."/>
        </authorList>
    </citation>
    <scope>NUCLEOTIDE SEQUENCE</scope>
</reference>
<gene>
    <name evidence="5" type="ORF">Tci_053481</name>
</gene>
<dbReference type="InterPro" id="IPR001584">
    <property type="entry name" value="Integrase_cat-core"/>
</dbReference>
<feature type="region of interest" description="Disordered" evidence="3">
    <location>
        <begin position="720"/>
        <end position="741"/>
    </location>
</feature>
<proteinExistence type="predicted"/>